<dbReference type="PROSITE" id="PS50198">
    <property type="entry name" value="PPIC_PPIASE_2"/>
    <property type="match status" value="1"/>
</dbReference>
<evidence type="ECO:0000313" key="9">
    <source>
        <dbReference type="Proteomes" id="UP001363151"/>
    </source>
</evidence>
<evidence type="ECO:0000256" key="1">
    <source>
        <dbReference type="ARBA" id="ARBA00013194"/>
    </source>
</evidence>
<dbReference type="Proteomes" id="UP001363151">
    <property type="component" value="Unassembled WGS sequence"/>
</dbReference>
<dbReference type="Pfam" id="PF00160">
    <property type="entry name" value="Pro_isomerase"/>
    <property type="match status" value="1"/>
</dbReference>
<dbReference type="EC" id="5.2.1.8" evidence="1"/>
<dbReference type="GO" id="GO:0016853">
    <property type="term" value="F:isomerase activity"/>
    <property type="evidence" value="ECO:0007669"/>
    <property type="project" value="UniProtKB-KW"/>
</dbReference>
<dbReference type="InterPro" id="IPR000297">
    <property type="entry name" value="PPIase_PpiC"/>
</dbReference>
<evidence type="ECO:0000313" key="8">
    <source>
        <dbReference type="EMBL" id="KAK7241061.1"/>
    </source>
</evidence>
<organism evidence="8 9">
    <name type="scientific">Aureococcus anophagefferens</name>
    <name type="common">Harmful bloom alga</name>
    <dbReference type="NCBI Taxonomy" id="44056"/>
    <lineage>
        <taxon>Eukaryota</taxon>
        <taxon>Sar</taxon>
        <taxon>Stramenopiles</taxon>
        <taxon>Ochrophyta</taxon>
        <taxon>Pelagophyceae</taxon>
        <taxon>Pelagomonadales</taxon>
        <taxon>Pelagomonadaceae</taxon>
        <taxon>Aureococcus</taxon>
    </lineage>
</organism>
<dbReference type="InterPro" id="IPR046357">
    <property type="entry name" value="PPIase_dom_sf"/>
</dbReference>
<feature type="region of interest" description="Disordered" evidence="5">
    <location>
        <begin position="1"/>
        <end position="25"/>
    </location>
</feature>
<feature type="domain" description="PpiC" evidence="7">
    <location>
        <begin position="237"/>
        <end position="408"/>
    </location>
</feature>
<name>A0ABR1FY42_AURAN</name>
<dbReference type="InterPro" id="IPR029000">
    <property type="entry name" value="Cyclophilin-like_dom_sf"/>
</dbReference>
<dbReference type="Gene3D" id="2.40.100.10">
    <property type="entry name" value="Cyclophilin-like"/>
    <property type="match status" value="1"/>
</dbReference>
<sequence>MAKKKKAAKKAAAPAKAPAPAPAREFPLRPACTMETSLGCFTFELLVDEAPTTAANYLDLLERGFYEGLHVHRVVPGFVVQLGCPHTRDPASELAGQGAPPPLSTFATVAGDAVTRQPHPEDPDGGYLVPDEFEAPRCSRRSNAKYTLSAANAGPRSTGSQFFVNLADNDELDWFSGDGEENSQHVVFGRLLDGAEAVERIHGAPRRDEVPTTPVKILAVAVAWPSPEAVKRVLAPEPGPRVAHVLFAYGGAVSARTDAAAACASKDDALAAAARLLARLRADPAAFALAAFSRSDCASYRYGGDCGPLAASGAGPAEECKAEEPRPPEPAKAKPAKKPGIVRRLSDRVLKASRKVDPALGAHAPRPQYATGCLLESSLLEAARNLAVGALSDPIASPAGVHVLLRTA</sequence>
<dbReference type="CDD" id="cd00317">
    <property type="entry name" value="cyclophilin"/>
    <property type="match status" value="1"/>
</dbReference>
<comment type="caution">
    <text evidence="8">The sequence shown here is derived from an EMBL/GenBank/DDBJ whole genome shotgun (WGS) entry which is preliminary data.</text>
</comment>
<feature type="compositionally biased region" description="Basic and acidic residues" evidence="5">
    <location>
        <begin position="318"/>
        <end position="332"/>
    </location>
</feature>
<accession>A0ABR1FY42</accession>
<dbReference type="SUPFAM" id="SSF54534">
    <property type="entry name" value="FKBP-like"/>
    <property type="match status" value="1"/>
</dbReference>
<gene>
    <name evidence="8" type="ORF">SO694_00053042</name>
</gene>
<dbReference type="EMBL" id="JBBJCI010000206">
    <property type="protein sequence ID" value="KAK7241061.1"/>
    <property type="molecule type" value="Genomic_DNA"/>
</dbReference>
<dbReference type="PANTHER" id="PTHR45625:SF4">
    <property type="entry name" value="PEPTIDYLPROLYL ISOMERASE DOMAIN AND WD REPEAT-CONTAINING PROTEIN 1"/>
    <property type="match status" value="1"/>
</dbReference>
<dbReference type="PROSITE" id="PS50072">
    <property type="entry name" value="CSA_PPIASE_2"/>
    <property type="match status" value="1"/>
</dbReference>
<proteinExistence type="predicted"/>
<dbReference type="InterPro" id="IPR002130">
    <property type="entry name" value="Cyclophilin-type_PPIase_dom"/>
</dbReference>
<evidence type="ECO:0000256" key="3">
    <source>
        <dbReference type="ARBA" id="ARBA00023235"/>
    </source>
</evidence>
<evidence type="ECO:0000259" key="6">
    <source>
        <dbReference type="PROSITE" id="PS50072"/>
    </source>
</evidence>
<keyword evidence="9" id="KW-1185">Reference proteome</keyword>
<dbReference type="SUPFAM" id="SSF50891">
    <property type="entry name" value="Cyclophilin-like"/>
    <property type="match status" value="1"/>
</dbReference>
<feature type="region of interest" description="Disordered" evidence="5">
    <location>
        <begin position="313"/>
        <end position="338"/>
    </location>
</feature>
<protein>
    <recommendedName>
        <fullName evidence="1">peptidylprolyl isomerase</fullName>
        <ecNumber evidence="1">5.2.1.8</ecNumber>
    </recommendedName>
</protein>
<keyword evidence="3 4" id="KW-0413">Isomerase</keyword>
<evidence type="ECO:0000259" key="7">
    <source>
        <dbReference type="PROSITE" id="PS50198"/>
    </source>
</evidence>
<evidence type="ECO:0000256" key="2">
    <source>
        <dbReference type="ARBA" id="ARBA00023110"/>
    </source>
</evidence>
<keyword evidence="2 4" id="KW-0697">Rotamase</keyword>
<evidence type="ECO:0000256" key="5">
    <source>
        <dbReference type="SAM" id="MobiDB-lite"/>
    </source>
</evidence>
<dbReference type="PRINTS" id="PR00153">
    <property type="entry name" value="CSAPPISMRASE"/>
</dbReference>
<dbReference type="PANTHER" id="PTHR45625">
    <property type="entry name" value="PEPTIDYL-PROLYL CIS-TRANS ISOMERASE-RELATED"/>
    <property type="match status" value="1"/>
</dbReference>
<dbReference type="Gene3D" id="3.10.50.40">
    <property type="match status" value="1"/>
</dbReference>
<reference evidence="8 9" key="1">
    <citation type="submission" date="2024-03" db="EMBL/GenBank/DDBJ databases">
        <title>Aureococcus anophagefferens CCMP1851 and Kratosvirus quantuckense: Draft genome of a second virus-susceptible host strain in the model system.</title>
        <authorList>
            <person name="Chase E."/>
            <person name="Truchon A.R."/>
            <person name="Schepens W."/>
            <person name="Wilhelm S.W."/>
        </authorList>
    </citation>
    <scope>NUCLEOTIDE SEQUENCE [LARGE SCALE GENOMIC DNA]</scope>
    <source>
        <strain evidence="8 9">CCMP1851</strain>
    </source>
</reference>
<feature type="domain" description="PPIase cyclophilin-type" evidence="6">
    <location>
        <begin position="28"/>
        <end position="222"/>
    </location>
</feature>
<dbReference type="InterPro" id="IPR044666">
    <property type="entry name" value="Cyclophilin_A-like"/>
</dbReference>
<evidence type="ECO:0000256" key="4">
    <source>
        <dbReference type="PROSITE-ProRule" id="PRU00278"/>
    </source>
</evidence>